<dbReference type="PRINTS" id="PR00705">
    <property type="entry name" value="PAPAIN"/>
</dbReference>
<dbReference type="PROSITE" id="PS00640">
    <property type="entry name" value="THIOL_PROTEASE_ASN"/>
    <property type="match status" value="1"/>
</dbReference>
<evidence type="ECO:0000256" key="1">
    <source>
        <dbReference type="ARBA" id="ARBA00008455"/>
    </source>
</evidence>
<evidence type="ECO:0000256" key="2">
    <source>
        <dbReference type="ARBA" id="ARBA00022670"/>
    </source>
</evidence>
<dbReference type="Gene3D" id="3.90.70.10">
    <property type="entry name" value="Cysteine proteinases"/>
    <property type="match status" value="1"/>
</dbReference>
<keyword evidence="6" id="KW-0732">Signal</keyword>
<evidence type="ECO:0000259" key="7">
    <source>
        <dbReference type="SMART" id="SM00645"/>
    </source>
</evidence>
<dbReference type="SUPFAM" id="SSF54001">
    <property type="entry name" value="Cysteine proteinases"/>
    <property type="match status" value="1"/>
</dbReference>
<feature type="domain" description="Peptidase C1A papain C-terminal" evidence="7">
    <location>
        <begin position="99"/>
        <end position="312"/>
    </location>
</feature>
<reference evidence="8" key="1">
    <citation type="submission" date="2021-03" db="EMBL/GenBank/DDBJ databases">
        <title>Chromosome level genome of the anhydrobiotic midge Polypedilum vanderplanki.</title>
        <authorList>
            <person name="Yoshida Y."/>
            <person name="Kikawada T."/>
            <person name="Gusev O."/>
        </authorList>
    </citation>
    <scope>NUCLEOTIDE SEQUENCE</scope>
    <source>
        <strain evidence="8">NIAS01</strain>
        <tissue evidence="8">Whole body or cell culture</tissue>
    </source>
</reference>
<dbReference type="InterPro" id="IPR025661">
    <property type="entry name" value="Pept_asp_AS"/>
</dbReference>
<comment type="similarity">
    <text evidence="1">Belongs to the peptidase C1 family.</text>
</comment>
<dbReference type="AlphaFoldDB" id="A0A9J6BCC6"/>
<dbReference type="InterPro" id="IPR038765">
    <property type="entry name" value="Papain-like_cys_pep_sf"/>
</dbReference>
<keyword evidence="4" id="KW-0788">Thiol protease</keyword>
<dbReference type="PROSITE" id="PS00139">
    <property type="entry name" value="THIOL_PROTEASE_CYS"/>
    <property type="match status" value="1"/>
</dbReference>
<keyword evidence="2" id="KW-0645">Protease</keyword>
<feature type="signal peptide" evidence="6">
    <location>
        <begin position="1"/>
        <end position="19"/>
    </location>
</feature>
<evidence type="ECO:0000256" key="5">
    <source>
        <dbReference type="ARBA" id="ARBA00023157"/>
    </source>
</evidence>
<dbReference type="GO" id="GO:0006508">
    <property type="term" value="P:proteolysis"/>
    <property type="evidence" value="ECO:0007669"/>
    <property type="project" value="UniProtKB-KW"/>
</dbReference>
<dbReference type="InterPro" id="IPR000668">
    <property type="entry name" value="Peptidase_C1A_C"/>
</dbReference>
<sequence length="314" mass="36093">MKVFLVILFLATLAEISTGQKSKDEIFNEYAKKFKIHFRRNSNLTEPKERISRKFHEFEEQEKKFQKGEEDFTRTFYEFSHLSDPEFAEYHLGALEPEVNETIFIDEKEEENRLKNQGNCGSCYVFAAINVIRSQLALKYGTTAYDLSEQDGMECTRGCTGGWDYSVYRDYSQKFNGVAAYNYGNIHTYTGVNSGCKASSRPRVPNTKVITYGNVANNEKTIRTYLYNYGPLYARFDVYSNFYEYSNGIYSRASGNRLGGHAVLLVGYGEQNGVKYWILKNSWDSWWGEKGYFRMIRGNNLCGIEAGVSAITSI</sequence>
<name>A0A9J6BCC6_POLVA</name>
<evidence type="ECO:0000313" key="9">
    <source>
        <dbReference type="Proteomes" id="UP001107558"/>
    </source>
</evidence>
<keyword evidence="3" id="KW-0378">Hydrolase</keyword>
<dbReference type="InterPro" id="IPR013128">
    <property type="entry name" value="Peptidase_C1A"/>
</dbReference>
<evidence type="ECO:0000256" key="4">
    <source>
        <dbReference type="ARBA" id="ARBA00022807"/>
    </source>
</evidence>
<keyword evidence="5" id="KW-1015">Disulfide bond</keyword>
<dbReference type="GO" id="GO:0008234">
    <property type="term" value="F:cysteine-type peptidase activity"/>
    <property type="evidence" value="ECO:0007669"/>
    <property type="project" value="UniProtKB-KW"/>
</dbReference>
<evidence type="ECO:0000256" key="6">
    <source>
        <dbReference type="SAM" id="SignalP"/>
    </source>
</evidence>
<dbReference type="SMART" id="SM00645">
    <property type="entry name" value="Pept_C1"/>
    <property type="match status" value="1"/>
</dbReference>
<keyword evidence="9" id="KW-1185">Reference proteome</keyword>
<protein>
    <recommendedName>
        <fullName evidence="7">Peptidase C1A papain C-terminal domain-containing protein</fullName>
    </recommendedName>
</protein>
<gene>
    <name evidence="8" type="ORF">PVAND_015199</name>
</gene>
<dbReference type="InterPro" id="IPR039417">
    <property type="entry name" value="Peptidase_C1A_papain-like"/>
</dbReference>
<dbReference type="Pfam" id="PF00112">
    <property type="entry name" value="Peptidase_C1"/>
    <property type="match status" value="1"/>
</dbReference>
<proteinExistence type="inferred from homology"/>
<dbReference type="InterPro" id="IPR025660">
    <property type="entry name" value="Pept_his_AS"/>
</dbReference>
<evidence type="ECO:0000313" key="8">
    <source>
        <dbReference type="EMBL" id="KAG5667208.1"/>
    </source>
</evidence>
<comment type="caution">
    <text evidence="8">The sequence shown here is derived from an EMBL/GenBank/DDBJ whole genome shotgun (WGS) entry which is preliminary data.</text>
</comment>
<dbReference type="OrthoDB" id="3789175at2759"/>
<accession>A0A9J6BCC6</accession>
<feature type="chain" id="PRO_5039926526" description="Peptidase C1A papain C-terminal domain-containing protein" evidence="6">
    <location>
        <begin position="20"/>
        <end position="314"/>
    </location>
</feature>
<dbReference type="EMBL" id="JADBJN010000004">
    <property type="protein sequence ID" value="KAG5667208.1"/>
    <property type="molecule type" value="Genomic_DNA"/>
</dbReference>
<dbReference type="PROSITE" id="PS00639">
    <property type="entry name" value="THIOL_PROTEASE_HIS"/>
    <property type="match status" value="1"/>
</dbReference>
<dbReference type="Proteomes" id="UP001107558">
    <property type="component" value="Chromosome 4"/>
</dbReference>
<dbReference type="CDD" id="cd02248">
    <property type="entry name" value="Peptidase_C1A"/>
    <property type="match status" value="1"/>
</dbReference>
<dbReference type="PANTHER" id="PTHR12411">
    <property type="entry name" value="CYSTEINE PROTEASE FAMILY C1-RELATED"/>
    <property type="match status" value="1"/>
</dbReference>
<organism evidence="8 9">
    <name type="scientific">Polypedilum vanderplanki</name>
    <name type="common">Sleeping chironomid midge</name>
    <dbReference type="NCBI Taxonomy" id="319348"/>
    <lineage>
        <taxon>Eukaryota</taxon>
        <taxon>Metazoa</taxon>
        <taxon>Ecdysozoa</taxon>
        <taxon>Arthropoda</taxon>
        <taxon>Hexapoda</taxon>
        <taxon>Insecta</taxon>
        <taxon>Pterygota</taxon>
        <taxon>Neoptera</taxon>
        <taxon>Endopterygota</taxon>
        <taxon>Diptera</taxon>
        <taxon>Nematocera</taxon>
        <taxon>Chironomoidea</taxon>
        <taxon>Chironomidae</taxon>
        <taxon>Chironominae</taxon>
        <taxon>Polypedilum</taxon>
        <taxon>Polypedilum</taxon>
    </lineage>
</organism>
<evidence type="ECO:0000256" key="3">
    <source>
        <dbReference type="ARBA" id="ARBA00022801"/>
    </source>
</evidence>
<dbReference type="InterPro" id="IPR000169">
    <property type="entry name" value="Pept_cys_AS"/>
</dbReference>